<evidence type="ECO:0000259" key="6">
    <source>
        <dbReference type="Pfam" id="PF12804"/>
    </source>
</evidence>
<comment type="similarity">
    <text evidence="5">Belongs to the CofC family.</text>
</comment>
<feature type="binding site" evidence="5">
    <location>
        <position position="161"/>
    </location>
    <ligand>
        <name>phosphoenolpyruvate</name>
        <dbReference type="ChEBI" id="CHEBI:58702"/>
    </ligand>
</feature>
<dbReference type="PANTHER" id="PTHR40392">
    <property type="entry name" value="2-PHOSPHO-L-LACTATE GUANYLYLTRANSFERASE"/>
    <property type="match status" value="1"/>
</dbReference>
<dbReference type="InterPro" id="IPR002835">
    <property type="entry name" value="CofC"/>
</dbReference>
<dbReference type="SUPFAM" id="SSF53448">
    <property type="entry name" value="Nucleotide-diphospho-sugar transferases"/>
    <property type="match status" value="1"/>
</dbReference>
<dbReference type="RefSeq" id="WP_377859183.1">
    <property type="nucleotide sequence ID" value="NZ_JBHLZU010000026.1"/>
</dbReference>
<feature type="binding site" evidence="5">
    <location>
        <position position="145"/>
    </location>
    <ligand>
        <name>phosphoenolpyruvate</name>
        <dbReference type="ChEBI" id="CHEBI:58702"/>
    </ligand>
</feature>
<proteinExistence type="inferred from homology"/>
<comment type="pathway">
    <text evidence="5">Cofactor biosynthesis; coenzyme F420 biosynthesis.</text>
</comment>
<evidence type="ECO:0000256" key="1">
    <source>
        <dbReference type="ARBA" id="ARBA00022679"/>
    </source>
</evidence>
<reference evidence="7 8" key="1">
    <citation type="submission" date="2024-09" db="EMBL/GenBank/DDBJ databases">
        <authorList>
            <person name="Sun Q."/>
            <person name="Mori K."/>
        </authorList>
    </citation>
    <scope>NUCLEOTIDE SEQUENCE [LARGE SCALE GENOMIC DNA]</scope>
    <source>
        <strain evidence="7 8">TBRC 7907</strain>
    </source>
</reference>
<feature type="domain" description="MobA-like NTP transferase" evidence="6">
    <location>
        <begin position="45"/>
        <end position="148"/>
    </location>
</feature>
<evidence type="ECO:0000256" key="4">
    <source>
        <dbReference type="ARBA" id="ARBA00023134"/>
    </source>
</evidence>
<dbReference type="HAMAP" id="MF_02114">
    <property type="entry name" value="CofC"/>
    <property type="match status" value="1"/>
</dbReference>
<keyword evidence="8" id="KW-1185">Reference proteome</keyword>
<dbReference type="NCBIfam" id="TIGR03552">
    <property type="entry name" value="F420_cofC"/>
    <property type="match status" value="1"/>
</dbReference>
<evidence type="ECO:0000313" key="7">
    <source>
        <dbReference type="EMBL" id="MFB9908015.1"/>
    </source>
</evidence>
<organism evidence="7 8">
    <name type="scientific">Allokutzneria oryzae</name>
    <dbReference type="NCBI Taxonomy" id="1378989"/>
    <lineage>
        <taxon>Bacteria</taxon>
        <taxon>Bacillati</taxon>
        <taxon>Actinomycetota</taxon>
        <taxon>Actinomycetes</taxon>
        <taxon>Pseudonocardiales</taxon>
        <taxon>Pseudonocardiaceae</taxon>
        <taxon>Allokutzneria</taxon>
    </lineage>
</organism>
<dbReference type="GO" id="GO:0043814">
    <property type="term" value="F:phospholactate guanylyltransferase activity"/>
    <property type="evidence" value="ECO:0007669"/>
    <property type="project" value="UniProtKB-EC"/>
</dbReference>
<name>A0ABV6A4F3_9PSEU</name>
<evidence type="ECO:0000256" key="3">
    <source>
        <dbReference type="ARBA" id="ARBA00022741"/>
    </source>
</evidence>
<dbReference type="Proteomes" id="UP001589693">
    <property type="component" value="Unassembled WGS sequence"/>
</dbReference>
<keyword evidence="1 5" id="KW-0808">Transferase</keyword>
<comment type="caution">
    <text evidence="7">The sequence shown here is derived from an EMBL/GenBank/DDBJ whole genome shotgun (WGS) entry which is preliminary data.</text>
</comment>
<protein>
    <recommendedName>
        <fullName evidence="5">Phosphoenolpyruvate guanylyltransferase</fullName>
        <shortName evidence="5">PEP guanylyltransferase</shortName>
        <ecNumber evidence="5">2.7.7.105</ecNumber>
    </recommendedName>
</protein>
<dbReference type="Gene3D" id="3.90.550.10">
    <property type="entry name" value="Spore Coat Polysaccharide Biosynthesis Protein SpsA, Chain A"/>
    <property type="match status" value="1"/>
</dbReference>
<comment type="catalytic activity">
    <reaction evidence="5">
        <text>phosphoenolpyruvate + GTP + H(+) = enolpyruvoyl-2-diphospho-5'-guanosine + diphosphate</text>
        <dbReference type="Rhea" id="RHEA:30519"/>
        <dbReference type="ChEBI" id="CHEBI:15378"/>
        <dbReference type="ChEBI" id="CHEBI:33019"/>
        <dbReference type="ChEBI" id="CHEBI:37565"/>
        <dbReference type="ChEBI" id="CHEBI:58702"/>
        <dbReference type="ChEBI" id="CHEBI:143701"/>
        <dbReference type="EC" id="2.7.7.105"/>
    </reaction>
</comment>
<keyword evidence="2 5" id="KW-0548">Nucleotidyltransferase</keyword>
<dbReference type="InterPro" id="IPR025877">
    <property type="entry name" value="MobA-like_NTP_Trfase"/>
</dbReference>
<dbReference type="EMBL" id="JBHLZU010000026">
    <property type="protein sequence ID" value="MFB9908015.1"/>
    <property type="molecule type" value="Genomic_DNA"/>
</dbReference>
<evidence type="ECO:0000256" key="5">
    <source>
        <dbReference type="HAMAP-Rule" id="MF_02114"/>
    </source>
</evidence>
<accession>A0ABV6A4F3</accession>
<sequence>MSYEVDLVVPVKPLHRAKSRLLGAADCGRRDPGAHAALALALAKDTLTAAAEAPGVRRVVAITSDPEVTSALRALGVESIPDEPDSGLNEALRHGARVLRETDPLARIGALQADLPALRPAELGAALAASEGRRAHCPDRQGTGTTLLVAGLGGELDPRFGPDSSAAHTATGAFRLLGDWPSLRCDVDTEEDLEVAAALGLGRHSGERLLARLRKPCP</sequence>
<feature type="binding site" evidence="5">
    <location>
        <position position="164"/>
    </location>
    <ligand>
        <name>phosphoenolpyruvate</name>
        <dbReference type="ChEBI" id="CHEBI:58702"/>
    </ligand>
</feature>
<keyword evidence="3 5" id="KW-0547">Nucleotide-binding</keyword>
<gene>
    <name evidence="7" type="primary">cofC</name>
    <name evidence="5" type="synonym">fbiD</name>
    <name evidence="7" type="ORF">ACFFQA_29130</name>
</gene>
<keyword evidence="4 5" id="KW-0342">GTP-binding</keyword>
<dbReference type="PANTHER" id="PTHR40392:SF1">
    <property type="entry name" value="2-PHOSPHO-L-LACTATE GUANYLYLTRANSFERASE"/>
    <property type="match status" value="1"/>
</dbReference>
<dbReference type="EC" id="2.7.7.105" evidence="5"/>
<evidence type="ECO:0000313" key="8">
    <source>
        <dbReference type="Proteomes" id="UP001589693"/>
    </source>
</evidence>
<evidence type="ECO:0000256" key="2">
    <source>
        <dbReference type="ARBA" id="ARBA00022695"/>
    </source>
</evidence>
<comment type="function">
    <text evidence="5">Guanylyltransferase that catalyzes the activation of phosphoenolpyruvate (PEP) as enolpyruvoyl-2-diphospho-5'-guanosine, via the condensation of PEP with GTP. It is involved in the biosynthesis of coenzyme F420, a hydride carrier cofactor.</text>
</comment>
<dbReference type="Pfam" id="PF12804">
    <property type="entry name" value="NTP_transf_3"/>
    <property type="match status" value="1"/>
</dbReference>
<dbReference type="InterPro" id="IPR029044">
    <property type="entry name" value="Nucleotide-diphossugar_trans"/>
</dbReference>